<accession>A0A0F8ZZW6</accession>
<feature type="non-terminal residue" evidence="1">
    <location>
        <position position="31"/>
    </location>
</feature>
<proteinExistence type="predicted"/>
<sequence length="31" mass="3377">MATNPNAGWTERKTTLSMDKLHKLGQCPSCG</sequence>
<evidence type="ECO:0000313" key="1">
    <source>
        <dbReference type="EMBL" id="KKK71939.1"/>
    </source>
</evidence>
<comment type="caution">
    <text evidence="1">The sequence shown here is derived from an EMBL/GenBank/DDBJ whole genome shotgun (WGS) entry which is preliminary data.</text>
</comment>
<dbReference type="AlphaFoldDB" id="A0A0F8ZZW6"/>
<protein>
    <submittedName>
        <fullName evidence="1">Uncharacterized protein</fullName>
    </submittedName>
</protein>
<dbReference type="EMBL" id="LAZR01057506">
    <property type="protein sequence ID" value="KKK71939.1"/>
    <property type="molecule type" value="Genomic_DNA"/>
</dbReference>
<gene>
    <name evidence="1" type="ORF">LCGC14_2908920</name>
</gene>
<organism evidence="1">
    <name type="scientific">marine sediment metagenome</name>
    <dbReference type="NCBI Taxonomy" id="412755"/>
    <lineage>
        <taxon>unclassified sequences</taxon>
        <taxon>metagenomes</taxon>
        <taxon>ecological metagenomes</taxon>
    </lineage>
</organism>
<name>A0A0F8ZZW6_9ZZZZ</name>
<reference evidence="1" key="1">
    <citation type="journal article" date="2015" name="Nature">
        <title>Complex archaea that bridge the gap between prokaryotes and eukaryotes.</title>
        <authorList>
            <person name="Spang A."/>
            <person name="Saw J.H."/>
            <person name="Jorgensen S.L."/>
            <person name="Zaremba-Niedzwiedzka K."/>
            <person name="Martijn J."/>
            <person name="Lind A.E."/>
            <person name="van Eijk R."/>
            <person name="Schleper C."/>
            <person name="Guy L."/>
            <person name="Ettema T.J."/>
        </authorList>
    </citation>
    <scope>NUCLEOTIDE SEQUENCE</scope>
</reference>